<protein>
    <submittedName>
        <fullName evidence="1">Uncharacterized protein</fullName>
    </submittedName>
</protein>
<reference evidence="1" key="1">
    <citation type="submission" date="2022-06" db="EMBL/GenBank/DDBJ databases">
        <title>Phylogenomic reconstructions and comparative analyses of Kickxellomycotina fungi.</title>
        <authorList>
            <person name="Reynolds N.K."/>
            <person name="Stajich J.E."/>
            <person name="Barry K."/>
            <person name="Grigoriev I.V."/>
            <person name="Crous P."/>
            <person name="Smith M.E."/>
        </authorList>
    </citation>
    <scope>NUCLEOTIDE SEQUENCE</scope>
    <source>
        <strain evidence="1">RSA 2271</strain>
    </source>
</reference>
<gene>
    <name evidence="1" type="ORF">EV182_004320</name>
</gene>
<comment type="caution">
    <text evidence="1">The sequence shown here is derived from an EMBL/GenBank/DDBJ whole genome shotgun (WGS) entry which is preliminary data.</text>
</comment>
<proteinExistence type="predicted"/>
<organism evidence="1 2">
    <name type="scientific">Spiromyces aspiralis</name>
    <dbReference type="NCBI Taxonomy" id="68401"/>
    <lineage>
        <taxon>Eukaryota</taxon>
        <taxon>Fungi</taxon>
        <taxon>Fungi incertae sedis</taxon>
        <taxon>Zoopagomycota</taxon>
        <taxon>Kickxellomycotina</taxon>
        <taxon>Kickxellomycetes</taxon>
        <taxon>Kickxellales</taxon>
        <taxon>Kickxellaceae</taxon>
        <taxon>Spiromyces</taxon>
    </lineage>
</organism>
<keyword evidence="2" id="KW-1185">Reference proteome</keyword>
<sequence>MESRLPLCQRSTTLSSSTIRGDEDYQYWTVDGCFKNYTKDHNGQHFESVGFSYHEAEEEDNILFSTQNLDTYAH</sequence>
<evidence type="ECO:0000313" key="2">
    <source>
        <dbReference type="Proteomes" id="UP001145114"/>
    </source>
</evidence>
<dbReference type="Proteomes" id="UP001145114">
    <property type="component" value="Unassembled WGS sequence"/>
</dbReference>
<accession>A0ACC1HJ23</accession>
<name>A0ACC1HJ23_9FUNG</name>
<dbReference type="EMBL" id="JAMZIH010006444">
    <property type="protein sequence ID" value="KAJ1673914.1"/>
    <property type="molecule type" value="Genomic_DNA"/>
</dbReference>
<evidence type="ECO:0000313" key="1">
    <source>
        <dbReference type="EMBL" id="KAJ1673914.1"/>
    </source>
</evidence>